<dbReference type="InterPro" id="IPR003594">
    <property type="entry name" value="HATPase_dom"/>
</dbReference>
<dbReference type="PROSITE" id="PS50885">
    <property type="entry name" value="HAMP"/>
    <property type="match status" value="1"/>
</dbReference>
<organism evidence="17 18">
    <name type="scientific">Cohnella herbarum</name>
    <dbReference type="NCBI Taxonomy" id="2728023"/>
    <lineage>
        <taxon>Bacteria</taxon>
        <taxon>Bacillati</taxon>
        <taxon>Bacillota</taxon>
        <taxon>Bacilli</taxon>
        <taxon>Bacillales</taxon>
        <taxon>Paenibacillaceae</taxon>
        <taxon>Cohnella</taxon>
    </lineage>
</organism>
<keyword evidence="6" id="KW-0808">Transferase</keyword>
<comment type="catalytic activity">
    <reaction evidence="1">
        <text>ATP + protein L-histidine = ADP + protein N-phospho-L-histidine.</text>
        <dbReference type="EC" id="2.7.13.3"/>
    </reaction>
</comment>
<gene>
    <name evidence="17" type="ORF">HH215_33875</name>
</gene>
<dbReference type="CDD" id="cd00075">
    <property type="entry name" value="HATPase"/>
    <property type="match status" value="1"/>
</dbReference>
<reference evidence="17 18" key="1">
    <citation type="submission" date="2020-04" db="EMBL/GenBank/DDBJ databases">
        <title>Genome sequencing of novel species.</title>
        <authorList>
            <person name="Heo J."/>
            <person name="Kim S.-J."/>
            <person name="Kim J.-S."/>
            <person name="Hong S.-B."/>
            <person name="Kwon S.-W."/>
        </authorList>
    </citation>
    <scope>NUCLEOTIDE SEQUENCE [LARGE SCALE GENOMIC DNA]</scope>
    <source>
        <strain evidence="17 18">MFER-1</strain>
    </source>
</reference>
<dbReference type="Gene3D" id="6.10.340.10">
    <property type="match status" value="1"/>
</dbReference>
<dbReference type="Pfam" id="PF00512">
    <property type="entry name" value="HisKA"/>
    <property type="match status" value="1"/>
</dbReference>
<evidence type="ECO:0000256" key="13">
    <source>
        <dbReference type="ARBA" id="ARBA00023136"/>
    </source>
</evidence>
<dbReference type="Proteomes" id="UP000502248">
    <property type="component" value="Chromosome"/>
</dbReference>
<protein>
    <recommendedName>
        <fullName evidence="3">histidine kinase</fullName>
        <ecNumber evidence="3">2.7.13.3</ecNumber>
    </recommendedName>
</protein>
<evidence type="ECO:0000256" key="7">
    <source>
        <dbReference type="ARBA" id="ARBA00022692"/>
    </source>
</evidence>
<dbReference type="Pfam" id="PF02518">
    <property type="entry name" value="HATPase_c"/>
    <property type="match status" value="1"/>
</dbReference>
<dbReference type="InterPro" id="IPR004358">
    <property type="entry name" value="Sig_transdc_His_kin-like_C"/>
</dbReference>
<dbReference type="SMART" id="SM00387">
    <property type="entry name" value="HATPase_c"/>
    <property type="match status" value="1"/>
</dbReference>
<sequence length="683" mass="77225">MKMTRKFLLVFVLILILPTVAIHQGIIRYSERVMQKNIIENNEIMAELIVNRVNSEMNDVVSQLQLVAGLSDQHELNLPAMYARAKQAISKSTIIQSIYFLDTDRNMKFEAPFRPNLQDTPYDYAKFDHVKWSYTYVVSGLVSNVRTEKTATVAIPVFYDDRKFLGVLVAELSRNFLSNILRSTSETREGFSFITDSEGKVIASTRDQDWNLDFSEEPIVRLLMKGDSGSVQEDYRGTPSVMTYQTMRENWGLALGVPEKFAFTSVQTLSKALTYSYLGFFALIICLILVGGRQILVPILKLTKFAQRIQSQKAPSPLPEPMMKRKDEIGELIRSLQDMNDRVARSHRFLQDIVEGIPYALITLNEAGEVTRVNRKWVDLFGLSEEEWEAKRLKELPKYGFLTMDASSGDKEVTWADEDGVSRILKVVTAAFSEGVLAVVQDISQIRMLESHVKQSEQLALIGQITTGIAHELKNPLAVLSSSSELLREEIELNPDSEWVPTLVQDIDSEIARMTSIVNEFLTLAKTKKEATVPVHLDQLLNRVLHLLRIKFNELGITVERNFAEHVPTIPGKTNKLIQVFLNLLVNSMEAMPHGGTIDIRIGVLPHEVWVEIADEGEGISEEHLQWLFNPFFSTKETGNGLGLSIAQDIMKEHGGSLEMNNARNKGTAVKCRFSLRMEEVNE</sequence>
<dbReference type="NCBIfam" id="TIGR00229">
    <property type="entry name" value="sensory_box"/>
    <property type="match status" value="1"/>
</dbReference>
<name>A0A7Z2VR13_9BACL</name>
<feature type="domain" description="Histidine kinase" evidence="14">
    <location>
        <begin position="468"/>
        <end position="678"/>
    </location>
</feature>
<keyword evidence="9" id="KW-0418">Kinase</keyword>
<dbReference type="PROSITE" id="PS50112">
    <property type="entry name" value="PAS"/>
    <property type="match status" value="1"/>
</dbReference>
<dbReference type="Gene3D" id="1.10.287.130">
    <property type="match status" value="1"/>
</dbReference>
<accession>A0A7Z2VR13</accession>
<dbReference type="GO" id="GO:0005524">
    <property type="term" value="F:ATP binding"/>
    <property type="evidence" value="ECO:0007669"/>
    <property type="project" value="UniProtKB-KW"/>
</dbReference>
<dbReference type="SMART" id="SM00388">
    <property type="entry name" value="HisKA"/>
    <property type="match status" value="1"/>
</dbReference>
<dbReference type="Pfam" id="PF02743">
    <property type="entry name" value="dCache_1"/>
    <property type="match status" value="1"/>
</dbReference>
<dbReference type="CDD" id="cd06225">
    <property type="entry name" value="HAMP"/>
    <property type="match status" value="1"/>
</dbReference>
<dbReference type="Gene3D" id="3.30.565.10">
    <property type="entry name" value="Histidine kinase-like ATPase, C-terminal domain"/>
    <property type="match status" value="1"/>
</dbReference>
<evidence type="ECO:0000256" key="2">
    <source>
        <dbReference type="ARBA" id="ARBA00004651"/>
    </source>
</evidence>
<comment type="subcellular location">
    <subcellularLocation>
        <location evidence="2">Cell membrane</location>
        <topology evidence="2">Multi-pass membrane protein</topology>
    </subcellularLocation>
</comment>
<dbReference type="CDD" id="cd18773">
    <property type="entry name" value="PDC1_HK_sensor"/>
    <property type="match status" value="1"/>
</dbReference>
<evidence type="ECO:0000313" key="18">
    <source>
        <dbReference type="Proteomes" id="UP000502248"/>
    </source>
</evidence>
<dbReference type="KEGG" id="cheb:HH215_33875"/>
<keyword evidence="5" id="KW-0597">Phosphoprotein</keyword>
<evidence type="ECO:0000256" key="11">
    <source>
        <dbReference type="ARBA" id="ARBA00022989"/>
    </source>
</evidence>
<evidence type="ECO:0000256" key="8">
    <source>
        <dbReference type="ARBA" id="ARBA00022741"/>
    </source>
</evidence>
<proteinExistence type="predicted"/>
<dbReference type="GO" id="GO:0000155">
    <property type="term" value="F:phosphorelay sensor kinase activity"/>
    <property type="evidence" value="ECO:0007669"/>
    <property type="project" value="InterPro"/>
</dbReference>
<evidence type="ECO:0000313" key="17">
    <source>
        <dbReference type="EMBL" id="QJD87687.1"/>
    </source>
</evidence>
<dbReference type="CDD" id="cd00082">
    <property type="entry name" value="HisKA"/>
    <property type="match status" value="1"/>
</dbReference>
<feature type="domain" description="HAMP" evidence="16">
    <location>
        <begin position="293"/>
        <end position="348"/>
    </location>
</feature>
<dbReference type="PRINTS" id="PR00344">
    <property type="entry name" value="BCTRLSENSOR"/>
</dbReference>
<dbReference type="SUPFAM" id="SSF47384">
    <property type="entry name" value="Homodimeric domain of signal transducing histidine kinase"/>
    <property type="match status" value="1"/>
</dbReference>
<evidence type="ECO:0000256" key="3">
    <source>
        <dbReference type="ARBA" id="ARBA00012438"/>
    </source>
</evidence>
<dbReference type="CDD" id="cd12912">
    <property type="entry name" value="PDC2_MCP_like"/>
    <property type="match status" value="1"/>
</dbReference>
<evidence type="ECO:0000256" key="10">
    <source>
        <dbReference type="ARBA" id="ARBA00022840"/>
    </source>
</evidence>
<keyword evidence="4" id="KW-1003">Cell membrane</keyword>
<keyword evidence="13" id="KW-0472">Membrane</keyword>
<dbReference type="SUPFAM" id="SSF158472">
    <property type="entry name" value="HAMP domain-like"/>
    <property type="match status" value="1"/>
</dbReference>
<dbReference type="InterPro" id="IPR036097">
    <property type="entry name" value="HisK_dim/P_sf"/>
</dbReference>
<dbReference type="Gene3D" id="3.30.450.20">
    <property type="entry name" value="PAS domain"/>
    <property type="match status" value="2"/>
</dbReference>
<evidence type="ECO:0000256" key="9">
    <source>
        <dbReference type="ARBA" id="ARBA00022777"/>
    </source>
</evidence>
<evidence type="ECO:0000256" key="5">
    <source>
        <dbReference type="ARBA" id="ARBA00022553"/>
    </source>
</evidence>
<keyword evidence="10" id="KW-0067">ATP-binding</keyword>
<evidence type="ECO:0000259" key="15">
    <source>
        <dbReference type="PROSITE" id="PS50112"/>
    </source>
</evidence>
<dbReference type="InterPro" id="IPR003660">
    <property type="entry name" value="HAMP_dom"/>
</dbReference>
<dbReference type="SMART" id="SM00091">
    <property type="entry name" value="PAS"/>
    <property type="match status" value="1"/>
</dbReference>
<dbReference type="AlphaFoldDB" id="A0A7Z2VR13"/>
<dbReference type="GO" id="GO:0005886">
    <property type="term" value="C:plasma membrane"/>
    <property type="evidence" value="ECO:0007669"/>
    <property type="project" value="UniProtKB-SubCell"/>
</dbReference>
<evidence type="ECO:0000256" key="1">
    <source>
        <dbReference type="ARBA" id="ARBA00000085"/>
    </source>
</evidence>
<dbReference type="InterPro" id="IPR000014">
    <property type="entry name" value="PAS"/>
</dbReference>
<dbReference type="PANTHER" id="PTHR43065">
    <property type="entry name" value="SENSOR HISTIDINE KINASE"/>
    <property type="match status" value="1"/>
</dbReference>
<dbReference type="InterPro" id="IPR003661">
    <property type="entry name" value="HisK_dim/P_dom"/>
</dbReference>
<evidence type="ECO:0000256" key="6">
    <source>
        <dbReference type="ARBA" id="ARBA00022679"/>
    </source>
</evidence>
<keyword evidence="8" id="KW-0547">Nucleotide-binding</keyword>
<dbReference type="Pfam" id="PF13188">
    <property type="entry name" value="PAS_8"/>
    <property type="match status" value="1"/>
</dbReference>
<dbReference type="EMBL" id="CP051680">
    <property type="protein sequence ID" value="QJD87687.1"/>
    <property type="molecule type" value="Genomic_DNA"/>
</dbReference>
<dbReference type="InterPro" id="IPR035965">
    <property type="entry name" value="PAS-like_dom_sf"/>
</dbReference>
<dbReference type="InterPro" id="IPR036890">
    <property type="entry name" value="HATPase_C_sf"/>
</dbReference>
<evidence type="ECO:0000256" key="12">
    <source>
        <dbReference type="ARBA" id="ARBA00023012"/>
    </source>
</evidence>
<dbReference type="SUPFAM" id="SSF55874">
    <property type="entry name" value="ATPase domain of HSP90 chaperone/DNA topoisomerase II/histidine kinase"/>
    <property type="match status" value="1"/>
</dbReference>
<dbReference type="EC" id="2.7.13.3" evidence="3"/>
<keyword evidence="7" id="KW-0812">Transmembrane</keyword>
<evidence type="ECO:0000259" key="14">
    <source>
        <dbReference type="PROSITE" id="PS50109"/>
    </source>
</evidence>
<evidence type="ECO:0000259" key="16">
    <source>
        <dbReference type="PROSITE" id="PS50885"/>
    </source>
</evidence>
<keyword evidence="11" id="KW-1133">Transmembrane helix</keyword>
<dbReference type="InterPro" id="IPR005467">
    <property type="entry name" value="His_kinase_dom"/>
</dbReference>
<dbReference type="InterPro" id="IPR033479">
    <property type="entry name" value="dCache_1"/>
</dbReference>
<dbReference type="PANTHER" id="PTHR43065:SF10">
    <property type="entry name" value="PEROXIDE STRESS-ACTIVATED HISTIDINE KINASE MAK3"/>
    <property type="match status" value="1"/>
</dbReference>
<keyword evidence="12" id="KW-0902">Two-component regulatory system</keyword>
<dbReference type="PROSITE" id="PS50109">
    <property type="entry name" value="HIS_KIN"/>
    <property type="match status" value="1"/>
</dbReference>
<evidence type="ECO:0000256" key="4">
    <source>
        <dbReference type="ARBA" id="ARBA00022475"/>
    </source>
</evidence>
<feature type="domain" description="PAS" evidence="15">
    <location>
        <begin position="346"/>
        <end position="387"/>
    </location>
</feature>
<dbReference type="RefSeq" id="WP_169283929.1">
    <property type="nucleotide sequence ID" value="NZ_CP051680.1"/>
</dbReference>
<dbReference type="SUPFAM" id="SSF55785">
    <property type="entry name" value="PYP-like sensor domain (PAS domain)"/>
    <property type="match status" value="1"/>
</dbReference>
<dbReference type="SMART" id="SM00304">
    <property type="entry name" value="HAMP"/>
    <property type="match status" value="1"/>
</dbReference>
<keyword evidence="18" id="KW-1185">Reference proteome</keyword>